<organism evidence="3 4">
    <name type="scientific">Modicella reniformis</name>
    <dbReference type="NCBI Taxonomy" id="1440133"/>
    <lineage>
        <taxon>Eukaryota</taxon>
        <taxon>Fungi</taxon>
        <taxon>Fungi incertae sedis</taxon>
        <taxon>Mucoromycota</taxon>
        <taxon>Mortierellomycotina</taxon>
        <taxon>Mortierellomycetes</taxon>
        <taxon>Mortierellales</taxon>
        <taxon>Mortierellaceae</taxon>
        <taxon>Modicella</taxon>
    </lineage>
</organism>
<sequence>MLGVFLTINGTIRLQEVLFKFRPDITTEEGIEILKYVKALKDKVPEVETVQLGVNFNTEKANGYTHVFSGFTMTFKNKDALETYDKSEAHVDAVENYLSHKCMDILIFDYELEGFSVPPPSTN</sequence>
<comment type="caution">
    <text evidence="3">The sequence shown here is derived from an EMBL/GenBank/DDBJ whole genome shotgun (WGS) entry which is preliminary data.</text>
</comment>
<gene>
    <name evidence="3" type="ORF">BGZ65_011576</name>
</gene>
<dbReference type="EMBL" id="JAAAHW010009558">
    <property type="protein sequence ID" value="KAF9939085.1"/>
    <property type="molecule type" value="Genomic_DNA"/>
</dbReference>
<evidence type="ECO:0000313" key="4">
    <source>
        <dbReference type="Proteomes" id="UP000749646"/>
    </source>
</evidence>
<dbReference type="PANTHER" id="PTHR33178:SF10">
    <property type="entry name" value="STRESS-RESPONSE A_B BARREL DOMAIN-CONTAINING PROTEIN"/>
    <property type="match status" value="1"/>
</dbReference>
<reference evidence="3" key="1">
    <citation type="journal article" date="2020" name="Fungal Divers.">
        <title>Resolving the Mortierellaceae phylogeny through synthesis of multi-gene phylogenetics and phylogenomics.</title>
        <authorList>
            <person name="Vandepol N."/>
            <person name="Liber J."/>
            <person name="Desiro A."/>
            <person name="Na H."/>
            <person name="Kennedy M."/>
            <person name="Barry K."/>
            <person name="Grigoriev I.V."/>
            <person name="Miller A.N."/>
            <person name="O'Donnell K."/>
            <person name="Stajich J.E."/>
            <person name="Bonito G."/>
        </authorList>
    </citation>
    <scope>NUCLEOTIDE SEQUENCE</scope>
    <source>
        <strain evidence="3">MES-2147</strain>
    </source>
</reference>
<keyword evidence="4" id="KW-1185">Reference proteome</keyword>
<evidence type="ECO:0000259" key="2">
    <source>
        <dbReference type="PROSITE" id="PS51502"/>
    </source>
</evidence>
<dbReference type="SMART" id="SM00886">
    <property type="entry name" value="Dabb"/>
    <property type="match status" value="1"/>
</dbReference>
<comment type="subunit">
    <text evidence="1">Homodimer.</text>
</comment>
<evidence type="ECO:0000313" key="3">
    <source>
        <dbReference type="EMBL" id="KAF9939085.1"/>
    </source>
</evidence>
<dbReference type="OrthoDB" id="42919at2759"/>
<dbReference type="InterPro" id="IPR013097">
    <property type="entry name" value="Dabb"/>
</dbReference>
<dbReference type="InterPro" id="IPR011008">
    <property type="entry name" value="Dimeric_a/b-barrel"/>
</dbReference>
<proteinExistence type="predicted"/>
<dbReference type="PANTHER" id="PTHR33178">
    <property type="match status" value="1"/>
</dbReference>
<dbReference type="PROSITE" id="PS51502">
    <property type="entry name" value="S_R_A_B_BARREL"/>
    <property type="match status" value="1"/>
</dbReference>
<evidence type="ECO:0000256" key="1">
    <source>
        <dbReference type="ARBA" id="ARBA00011738"/>
    </source>
</evidence>
<name>A0A9P6IN51_9FUNG</name>
<dbReference type="Gene3D" id="3.30.70.100">
    <property type="match status" value="1"/>
</dbReference>
<feature type="domain" description="Stress-response A/B barrel" evidence="2">
    <location>
        <begin position="13"/>
        <end position="110"/>
    </location>
</feature>
<dbReference type="AlphaFoldDB" id="A0A9P6IN51"/>
<dbReference type="SUPFAM" id="SSF54909">
    <property type="entry name" value="Dimeric alpha+beta barrel"/>
    <property type="match status" value="1"/>
</dbReference>
<dbReference type="InterPro" id="IPR044662">
    <property type="entry name" value="HS1/DABB1-like"/>
</dbReference>
<dbReference type="Pfam" id="PF07876">
    <property type="entry name" value="Dabb"/>
    <property type="match status" value="1"/>
</dbReference>
<protein>
    <recommendedName>
        <fullName evidence="2">Stress-response A/B barrel domain-containing protein</fullName>
    </recommendedName>
</protein>
<accession>A0A9P6IN51</accession>
<dbReference type="Proteomes" id="UP000749646">
    <property type="component" value="Unassembled WGS sequence"/>
</dbReference>